<feature type="domain" description="Four-carbon acid sugar kinase N-terminal" evidence="7">
    <location>
        <begin position="38"/>
        <end position="278"/>
    </location>
</feature>
<evidence type="ECO:0000256" key="5">
    <source>
        <dbReference type="ARBA" id="ARBA00022840"/>
    </source>
</evidence>
<accession>A0A926HTY6</accession>
<evidence type="ECO:0000256" key="2">
    <source>
        <dbReference type="ARBA" id="ARBA00022679"/>
    </source>
</evidence>
<dbReference type="RefSeq" id="WP_249299084.1">
    <property type="nucleotide sequence ID" value="NZ_JACRSP010000001.1"/>
</dbReference>
<dbReference type="InterPro" id="IPR010737">
    <property type="entry name" value="4-carb_acid_sugar_kinase_N"/>
</dbReference>
<dbReference type="Proteomes" id="UP000620366">
    <property type="component" value="Unassembled WGS sequence"/>
</dbReference>
<reference evidence="9" key="1">
    <citation type="submission" date="2020-08" db="EMBL/GenBank/DDBJ databases">
        <title>Genome public.</title>
        <authorList>
            <person name="Liu C."/>
            <person name="Sun Q."/>
        </authorList>
    </citation>
    <scope>NUCLEOTIDE SEQUENCE</scope>
    <source>
        <strain evidence="9">BX7</strain>
    </source>
</reference>
<evidence type="ECO:0000256" key="1">
    <source>
        <dbReference type="ARBA" id="ARBA00005715"/>
    </source>
</evidence>
<dbReference type="GO" id="GO:0016301">
    <property type="term" value="F:kinase activity"/>
    <property type="evidence" value="ECO:0007669"/>
    <property type="project" value="UniProtKB-KW"/>
</dbReference>
<dbReference type="GO" id="GO:0005524">
    <property type="term" value="F:ATP binding"/>
    <property type="evidence" value="ECO:0007669"/>
    <property type="project" value="UniProtKB-KW"/>
</dbReference>
<protein>
    <submittedName>
        <fullName evidence="9">Hydroxyacid dehydrogenase</fullName>
    </submittedName>
</protein>
<keyword evidence="6" id="KW-0119">Carbohydrate metabolism</keyword>
<evidence type="ECO:0000313" key="10">
    <source>
        <dbReference type="Proteomes" id="UP000620366"/>
    </source>
</evidence>
<keyword evidence="4" id="KW-0418">Kinase</keyword>
<keyword evidence="10" id="KW-1185">Reference proteome</keyword>
<comment type="similarity">
    <text evidence="1">Belongs to the four-carbon acid sugar kinase family.</text>
</comment>
<evidence type="ECO:0000259" key="8">
    <source>
        <dbReference type="Pfam" id="PF17042"/>
    </source>
</evidence>
<dbReference type="EMBL" id="JACRSP010000001">
    <property type="protein sequence ID" value="MBC8535385.1"/>
    <property type="molecule type" value="Genomic_DNA"/>
</dbReference>
<keyword evidence="2" id="KW-0808">Transferase</keyword>
<organism evidence="9 10">
    <name type="scientific">Feifania hominis</name>
    <dbReference type="NCBI Taxonomy" id="2763660"/>
    <lineage>
        <taxon>Bacteria</taxon>
        <taxon>Bacillati</taxon>
        <taxon>Bacillota</taxon>
        <taxon>Clostridia</taxon>
        <taxon>Eubacteriales</taxon>
        <taxon>Feifaniaceae</taxon>
        <taxon>Feifania</taxon>
    </lineage>
</organism>
<comment type="caution">
    <text evidence="9">The sequence shown here is derived from an EMBL/GenBank/DDBJ whole genome shotgun (WGS) entry which is preliminary data.</text>
</comment>
<dbReference type="Gene3D" id="3.40.50.10840">
    <property type="entry name" value="Putative sugar-binding, N-terminal domain"/>
    <property type="match status" value="1"/>
</dbReference>
<dbReference type="Pfam" id="PF17042">
    <property type="entry name" value="NBD_C"/>
    <property type="match status" value="1"/>
</dbReference>
<dbReference type="SUPFAM" id="SSF142764">
    <property type="entry name" value="YgbK-like"/>
    <property type="match status" value="1"/>
</dbReference>
<dbReference type="InterPro" id="IPR042213">
    <property type="entry name" value="NBD_C_sf"/>
</dbReference>
<name>A0A926HTY6_9FIRM</name>
<keyword evidence="5" id="KW-0067">ATP-binding</keyword>
<dbReference type="InterPro" id="IPR037051">
    <property type="entry name" value="4-carb_acid_sugar_kinase_N_sf"/>
</dbReference>
<dbReference type="AlphaFoldDB" id="A0A926HTY6"/>
<feature type="domain" description="Four-carbon acid sugar kinase nucleotide binding" evidence="8">
    <location>
        <begin position="304"/>
        <end position="468"/>
    </location>
</feature>
<evidence type="ECO:0000256" key="6">
    <source>
        <dbReference type="ARBA" id="ARBA00023277"/>
    </source>
</evidence>
<dbReference type="Pfam" id="PF07005">
    <property type="entry name" value="SBD_N"/>
    <property type="match status" value="1"/>
</dbReference>
<proteinExistence type="inferred from homology"/>
<sequence length="483" mass="53295">MRETSRSLSELLRSVPDYDSARVRQECAQAVDSDRHKLIVLDDDPTGTQTVHDVYVYTDWQPETVAEAFDDGNKVSFFLTNSRGVTAEESRRMHLDIGRAVAAAAGERGVPYAIISRSDSTLRGHYPLETAVLRQTMAQYSGIEANGEIIVPFFREGGRYTADDVHYVASGDTLVPAGQTEFAGDRTFGYRSSDLREWVEEKTGGEYPAAGVLSVTLDELRRCDYGAIEQKLRALKGFSKLIVNALSDDDIRVFVTALCRVMGEGRHFLFRSAATLVKVMGGISDKPPLTRAELCNTKNRNGGIVVIGSHVNRTTQQLAALREAEGLHFIEFNQHLALDDAAFEQELSRVVNEAQQSIGQGQSTVVYTRRERFDRNTGNPEDELRLAVKISDAVTSIVARLTVRPNFVIAKGGITSSDIGTRALRCRRARVMGQILPGVPVWETGDESKFPHMPYVIFPGNVGGTDALREAVYKMDPNGEEEG</sequence>
<evidence type="ECO:0000256" key="3">
    <source>
        <dbReference type="ARBA" id="ARBA00022741"/>
    </source>
</evidence>
<dbReference type="Gene3D" id="3.40.980.20">
    <property type="entry name" value="Four-carbon acid sugar kinase, nucleotide binding domain"/>
    <property type="match status" value="1"/>
</dbReference>
<evidence type="ECO:0000259" key="7">
    <source>
        <dbReference type="Pfam" id="PF07005"/>
    </source>
</evidence>
<gene>
    <name evidence="9" type="ORF">H8695_01575</name>
</gene>
<evidence type="ECO:0000256" key="4">
    <source>
        <dbReference type="ARBA" id="ARBA00022777"/>
    </source>
</evidence>
<evidence type="ECO:0000313" key="9">
    <source>
        <dbReference type="EMBL" id="MBC8535385.1"/>
    </source>
</evidence>
<keyword evidence="3" id="KW-0547">Nucleotide-binding</keyword>
<dbReference type="InterPro" id="IPR031475">
    <property type="entry name" value="NBD_C"/>
</dbReference>